<reference evidence="2 5" key="2">
    <citation type="submission" date="2016-11" db="EMBL/GenBank/DDBJ databases">
        <title>Complete Genome Sequence of Bradyrhizobium sp. strain J5, an isolated from soybean nodule in Hokkaido.</title>
        <authorList>
            <person name="Kanehara K."/>
        </authorList>
    </citation>
    <scope>NUCLEOTIDE SEQUENCE [LARGE SCALE GENOMIC DNA]</scope>
    <source>
        <strain evidence="2 5">J5</strain>
    </source>
</reference>
<proteinExistence type="predicted"/>
<accession>A0A0A3XZ94</accession>
<name>A0A0A3XZ94_BRAJP</name>
<dbReference type="Proteomes" id="UP000030377">
    <property type="component" value="Unassembled WGS sequence"/>
</dbReference>
<keyword evidence="1" id="KW-0175">Coiled coil</keyword>
<evidence type="ECO:0000313" key="4">
    <source>
        <dbReference type="Proteomes" id="UP000030377"/>
    </source>
</evidence>
<dbReference type="RefSeq" id="WP_038937296.1">
    <property type="nucleotide sequence ID" value="NZ_CP017637.1"/>
</dbReference>
<evidence type="ECO:0000313" key="3">
    <source>
        <dbReference type="EMBL" id="KGT79705.1"/>
    </source>
</evidence>
<dbReference type="STRING" id="375.BKD09_RS15110"/>
<protein>
    <submittedName>
        <fullName evidence="3">Uncharacterized protein</fullName>
    </submittedName>
</protein>
<dbReference type="EMBL" id="JRPN01000009">
    <property type="protein sequence ID" value="KGT79705.1"/>
    <property type="molecule type" value="Genomic_DNA"/>
</dbReference>
<organism evidence="3 4">
    <name type="scientific">Bradyrhizobium japonicum</name>
    <dbReference type="NCBI Taxonomy" id="375"/>
    <lineage>
        <taxon>Bacteria</taxon>
        <taxon>Pseudomonadati</taxon>
        <taxon>Pseudomonadota</taxon>
        <taxon>Alphaproteobacteria</taxon>
        <taxon>Hyphomicrobiales</taxon>
        <taxon>Nitrobacteraceae</taxon>
        <taxon>Bradyrhizobium</taxon>
    </lineage>
</organism>
<reference evidence="3 4" key="1">
    <citation type="submission" date="2014-09" db="EMBL/GenBank/DDBJ databases">
        <title>Draft genome of Bradyrhizobium japonicum Is-34.</title>
        <authorList>
            <person name="Tsurumaru H."/>
            <person name="Yamakawa T."/>
            <person name="Hashimoto S."/>
            <person name="Okizaki K."/>
            <person name="Kanesaki Y."/>
            <person name="Yoshikawa H."/>
            <person name="Yajima S."/>
        </authorList>
    </citation>
    <scope>NUCLEOTIDE SEQUENCE [LARGE SCALE GENOMIC DNA]</scope>
    <source>
        <strain evidence="3 4">Is-34</strain>
    </source>
</reference>
<evidence type="ECO:0000256" key="1">
    <source>
        <dbReference type="SAM" id="Coils"/>
    </source>
</evidence>
<dbReference type="EMBL" id="CP017637">
    <property type="protein sequence ID" value="APG09666.1"/>
    <property type="molecule type" value="Genomic_DNA"/>
</dbReference>
<evidence type="ECO:0000313" key="2">
    <source>
        <dbReference type="EMBL" id="APG09666.1"/>
    </source>
</evidence>
<gene>
    <name evidence="2" type="ORF">BKD09_15110</name>
    <name evidence="3" type="ORF">MA20_10990</name>
</gene>
<dbReference type="AlphaFoldDB" id="A0A0A3XZ94"/>
<evidence type="ECO:0000313" key="5">
    <source>
        <dbReference type="Proteomes" id="UP000181962"/>
    </source>
</evidence>
<feature type="coiled-coil region" evidence="1">
    <location>
        <begin position="56"/>
        <end position="90"/>
    </location>
</feature>
<sequence>MLRLKKAAPVSGNLNNGQIDTAELLLHRVYAFGAAEGHASGESVGQDAAGWERAEMALLQAQIDTQRQIIKLLRNELSDVRKERDAWRSRAHRLCRSVSTDLTATPRPGSFAALLQQRRIHFRQH</sequence>
<dbReference type="Proteomes" id="UP000181962">
    <property type="component" value="Chromosome"/>
</dbReference>